<protein>
    <recommendedName>
        <fullName evidence="3">Transposase</fullName>
    </recommendedName>
</protein>
<keyword evidence="2" id="KW-1185">Reference proteome</keyword>
<dbReference type="Proteomes" id="UP000236232">
    <property type="component" value="Unassembled WGS sequence"/>
</dbReference>
<evidence type="ECO:0000313" key="2">
    <source>
        <dbReference type="Proteomes" id="UP000236232"/>
    </source>
</evidence>
<dbReference type="EMBL" id="POWE01000105">
    <property type="protein sequence ID" value="PNQ91158.1"/>
    <property type="molecule type" value="Genomic_DNA"/>
</dbReference>
<evidence type="ECO:0008006" key="3">
    <source>
        <dbReference type="Google" id="ProtNLM"/>
    </source>
</evidence>
<accession>A0ABX4Y204</accession>
<sequence length="32" mass="3896">MLKGVLWLLCLDAAWHDMPESFRSWPTTYQWI</sequence>
<comment type="caution">
    <text evidence="1">The sequence shown here is derived from an EMBL/GenBank/DDBJ whole genome shotgun (WGS) entry which is preliminary data.</text>
</comment>
<organism evidence="1 2">
    <name type="scientific">Pseudomonas gingeri NCPPB 3146 = LMG 5327</name>
    <dbReference type="NCBI Taxonomy" id="707248"/>
    <lineage>
        <taxon>Bacteria</taxon>
        <taxon>Pseudomonadati</taxon>
        <taxon>Pseudomonadota</taxon>
        <taxon>Gammaproteobacteria</taxon>
        <taxon>Pseudomonadales</taxon>
        <taxon>Pseudomonadaceae</taxon>
        <taxon>Pseudomonas</taxon>
    </lineage>
</organism>
<name>A0ABX4Y204_9PSED</name>
<evidence type="ECO:0000313" key="1">
    <source>
        <dbReference type="EMBL" id="PNQ91158.1"/>
    </source>
</evidence>
<proteinExistence type="predicted"/>
<gene>
    <name evidence="1" type="ORF">CCU68_18015</name>
</gene>
<reference evidence="1 2" key="1">
    <citation type="submission" date="2018-01" db="EMBL/GenBank/DDBJ databases">
        <title>Draft Genome Sequence of Pseudomonas gingeri NCPPB 3146 (LMG 5327), a White Line Reaction Producer.</title>
        <authorList>
            <person name="Rokni-Zadeh H."/>
            <person name="Bahrami T."/>
            <person name="Zarvandi S."/>
            <person name="Changi-Ashtiani M."/>
            <person name="De Mot R."/>
        </authorList>
    </citation>
    <scope>NUCLEOTIDE SEQUENCE [LARGE SCALE GENOMIC DNA]</scope>
    <source>
        <strain evidence="2">NCPPB 3146 \ LMG 5327</strain>
    </source>
</reference>